<dbReference type="Pfam" id="PF03374">
    <property type="entry name" value="ANT"/>
    <property type="match status" value="1"/>
</dbReference>
<dbReference type="AlphaFoldDB" id="A0A0V8QAW9"/>
<protein>
    <recommendedName>
        <fullName evidence="1">Bro-N domain-containing protein</fullName>
    </recommendedName>
</protein>
<feature type="domain" description="Bro-N" evidence="1">
    <location>
        <begin position="12"/>
        <end position="110"/>
    </location>
</feature>
<dbReference type="Pfam" id="PF02498">
    <property type="entry name" value="Bro-N"/>
    <property type="match status" value="1"/>
</dbReference>
<dbReference type="STRING" id="290052.ASU35_15595"/>
<dbReference type="RefSeq" id="WP_058354068.1">
    <property type="nucleotide sequence ID" value="NZ_CABMMD010000206.1"/>
</dbReference>
<dbReference type="GO" id="GO:0003677">
    <property type="term" value="F:DNA binding"/>
    <property type="evidence" value="ECO:0007669"/>
    <property type="project" value="InterPro"/>
</dbReference>
<evidence type="ECO:0000313" key="3">
    <source>
        <dbReference type="Proteomes" id="UP000054874"/>
    </source>
</evidence>
<dbReference type="EMBL" id="LNAM01000206">
    <property type="protein sequence ID" value="KSV57687.1"/>
    <property type="molecule type" value="Genomic_DNA"/>
</dbReference>
<comment type="caution">
    <text evidence="2">The sequence shown here is derived from an EMBL/GenBank/DDBJ whole genome shotgun (WGS) entry which is preliminary data.</text>
</comment>
<accession>A0A0V8QAW9</accession>
<dbReference type="InterPro" id="IPR005039">
    <property type="entry name" value="Ant_C"/>
</dbReference>
<dbReference type="Proteomes" id="UP000054874">
    <property type="component" value="Unassembled WGS sequence"/>
</dbReference>
<keyword evidence="3" id="KW-1185">Reference proteome</keyword>
<dbReference type="OrthoDB" id="9812611at2"/>
<evidence type="ECO:0000313" key="2">
    <source>
        <dbReference type="EMBL" id="KSV57687.1"/>
    </source>
</evidence>
<dbReference type="InterPro" id="IPR003497">
    <property type="entry name" value="BRO_N_domain"/>
</dbReference>
<proteinExistence type="predicted"/>
<dbReference type="SMART" id="SM01040">
    <property type="entry name" value="Bro-N"/>
    <property type="match status" value="1"/>
</dbReference>
<evidence type="ECO:0000259" key="1">
    <source>
        <dbReference type="PROSITE" id="PS51750"/>
    </source>
</evidence>
<name>A0A0V8QAW9_9FIRM</name>
<gene>
    <name evidence="2" type="ORF">ASU35_15595</name>
</gene>
<organism evidence="2 3">
    <name type="scientific">Acetivibrio ethanolgignens</name>
    <dbReference type="NCBI Taxonomy" id="290052"/>
    <lineage>
        <taxon>Bacteria</taxon>
        <taxon>Bacillati</taxon>
        <taxon>Bacillota</taxon>
        <taxon>Clostridia</taxon>
        <taxon>Eubacteriales</taxon>
        <taxon>Oscillospiraceae</taxon>
        <taxon>Acetivibrio</taxon>
    </lineage>
</organism>
<sequence length="250" mass="28971">MQSEVLTVIQETVILGKDVRLYRSIEEPLFEASEVAGWLGVQNVSQMLKQADIDESEKAIFLKYTLGGNQKTLFITEDAMYEVLMRSRKKEAKPFRKEIKKYLKSIRLTGAAIPEGREQEMVNYYFSSLSSDLQGQIVNELIEKNKELQQFYDDLMNTEGLMQINTVAKELGIGEYTLFAYLRGKKIFFYDKDKVNVPYERFRKEGKFVVKETPCHDGNIRAVTYATKKGLGYIRKILRKDGYYNTEVTI</sequence>
<dbReference type="PROSITE" id="PS51750">
    <property type="entry name" value="BRO_N"/>
    <property type="match status" value="1"/>
</dbReference>
<reference evidence="2 3" key="1">
    <citation type="submission" date="2015-11" db="EMBL/GenBank/DDBJ databases">
        <title>Butyribacter intestini gen. nov., sp. nov., a butyric acid-producing bacterium of the family Lachnospiraceae isolated from the human faeces.</title>
        <authorList>
            <person name="Zou Y."/>
            <person name="Xue W."/>
            <person name="Luo G."/>
            <person name="Lv M."/>
        </authorList>
    </citation>
    <scope>NUCLEOTIDE SEQUENCE [LARGE SCALE GENOMIC DNA]</scope>
    <source>
        <strain evidence="2 3">ACET-33324</strain>
    </source>
</reference>